<organism evidence="2 3">
    <name type="scientific">Pararhodospirillum photometricum DSM 122</name>
    <dbReference type="NCBI Taxonomy" id="1150469"/>
    <lineage>
        <taxon>Bacteria</taxon>
        <taxon>Pseudomonadati</taxon>
        <taxon>Pseudomonadota</taxon>
        <taxon>Alphaproteobacteria</taxon>
        <taxon>Rhodospirillales</taxon>
        <taxon>Rhodospirillaceae</taxon>
        <taxon>Pararhodospirillum</taxon>
    </lineage>
</organism>
<evidence type="ECO:0008006" key="4">
    <source>
        <dbReference type="Google" id="ProtNLM"/>
    </source>
</evidence>
<proteinExistence type="predicted"/>
<dbReference type="EMBL" id="HE663493">
    <property type="protein sequence ID" value="CCG08348.1"/>
    <property type="molecule type" value="Genomic_DNA"/>
</dbReference>
<feature type="compositionally biased region" description="Pro residues" evidence="1">
    <location>
        <begin position="42"/>
        <end position="57"/>
    </location>
</feature>
<feature type="region of interest" description="Disordered" evidence="1">
    <location>
        <begin position="42"/>
        <end position="74"/>
    </location>
</feature>
<dbReference type="STRING" id="1150469.RSPPHO_01722"/>
<gene>
    <name evidence="2" type="ORF">RSPPHO_01722</name>
</gene>
<reference evidence="2 3" key="1">
    <citation type="submission" date="2012-02" db="EMBL/GenBank/DDBJ databases">
        <title>Shotgun genome sequence of Phaeospirillum photometricum DSM 122.</title>
        <authorList>
            <person name="Duquesne K."/>
            <person name="Sturgis J."/>
        </authorList>
    </citation>
    <scope>NUCLEOTIDE SEQUENCE [LARGE SCALE GENOMIC DNA]</scope>
    <source>
        <strain evidence="3">DSM122</strain>
    </source>
</reference>
<dbReference type="PATRIC" id="fig|1150469.3.peg.1945"/>
<keyword evidence="3" id="KW-1185">Reference proteome</keyword>
<dbReference type="InterPro" id="IPR012902">
    <property type="entry name" value="N_methyl_site"/>
</dbReference>
<dbReference type="AlphaFoldDB" id="H6SK33"/>
<dbReference type="NCBIfam" id="TIGR02532">
    <property type="entry name" value="IV_pilin_GFxxxE"/>
    <property type="match status" value="1"/>
</dbReference>
<dbReference type="SUPFAM" id="SSF54523">
    <property type="entry name" value="Pili subunits"/>
    <property type="match status" value="1"/>
</dbReference>
<name>H6SK33_PARPM</name>
<sequence length="308" mass="31972">MGCPGSRMSRSWGHCFAPTFQPPKWSSWSCCCGPASLAATTPPRPIAPSMRPSPPIPARSRSDPSRTSPRMCLPRPPAARDGFTLIEMSVVLVLVGLLIGGVLKGQTLIDSTRLKMTVSQWEAVRAAFMAFEDRYGALPGDAPEATVYIGGAHVTNGNGNGIIGPAGLGVSGAAGDESSRAWEHLAAAGYLSGVRLDAGNTVETSSLPARLSGLSFVIIHGRFGTTAGTGHWLRLQDTPSGAPTRNVLSGTQAMEIDSRYDDGNADSGFIVMSSFPGSGVGIADACKNADGTYASGAAQVCTPVFFLQ</sequence>
<dbReference type="Pfam" id="PF07963">
    <property type="entry name" value="N_methyl"/>
    <property type="match status" value="1"/>
</dbReference>
<dbReference type="eggNOG" id="COG4967">
    <property type="taxonomic scope" value="Bacteria"/>
</dbReference>
<dbReference type="Proteomes" id="UP000033220">
    <property type="component" value="Chromosome DSM 122"/>
</dbReference>
<evidence type="ECO:0000313" key="2">
    <source>
        <dbReference type="EMBL" id="CCG08348.1"/>
    </source>
</evidence>
<accession>H6SK33</accession>
<protein>
    <recommendedName>
        <fullName evidence="4">Prepilin-type N-terminal cleavage/methylation domain-containing protein</fullName>
    </recommendedName>
</protein>
<evidence type="ECO:0000256" key="1">
    <source>
        <dbReference type="SAM" id="MobiDB-lite"/>
    </source>
</evidence>
<dbReference type="HOGENOM" id="CLU_078515_1_0_5"/>
<dbReference type="KEGG" id="rpm:RSPPHO_01722"/>
<dbReference type="InterPro" id="IPR045584">
    <property type="entry name" value="Pilin-like"/>
</dbReference>
<evidence type="ECO:0000313" key="3">
    <source>
        <dbReference type="Proteomes" id="UP000033220"/>
    </source>
</evidence>